<dbReference type="InterPro" id="IPR006089">
    <property type="entry name" value="Acyl-CoA_DH_CS"/>
</dbReference>
<dbReference type="GO" id="GO:0050660">
    <property type="term" value="F:flavin adenine dinucleotide binding"/>
    <property type="evidence" value="ECO:0007669"/>
    <property type="project" value="InterPro"/>
</dbReference>
<dbReference type="Gene3D" id="1.10.540.10">
    <property type="entry name" value="Acyl-CoA dehydrogenase/oxidase, N-terminal domain"/>
    <property type="match status" value="1"/>
</dbReference>
<dbReference type="SUPFAM" id="SSF56645">
    <property type="entry name" value="Acyl-CoA dehydrogenase NM domain-like"/>
    <property type="match status" value="1"/>
</dbReference>
<dbReference type="EC" id="1.3.99.-" evidence="10"/>
<comment type="cofactor">
    <cofactor evidence="1 6">
        <name>FAD</name>
        <dbReference type="ChEBI" id="CHEBI:57692"/>
    </cofactor>
</comment>
<dbReference type="InterPro" id="IPR013786">
    <property type="entry name" value="AcylCoA_DH/ox_N"/>
</dbReference>
<comment type="similarity">
    <text evidence="2 6">Belongs to the acyl-CoA dehydrogenase family.</text>
</comment>
<evidence type="ECO:0000256" key="6">
    <source>
        <dbReference type="RuleBase" id="RU362125"/>
    </source>
</evidence>
<dbReference type="PATRIC" id="fig|1121877.4.peg.3172"/>
<dbReference type="InterPro" id="IPR009100">
    <property type="entry name" value="AcylCoA_DH/oxidase_NM_dom_sf"/>
</dbReference>
<dbReference type="Gene3D" id="1.20.140.10">
    <property type="entry name" value="Butyryl-CoA Dehydrogenase, subunit A, domain 3"/>
    <property type="match status" value="1"/>
</dbReference>
<dbReference type="Pfam" id="PF00441">
    <property type="entry name" value="Acyl-CoA_dh_1"/>
    <property type="match status" value="1"/>
</dbReference>
<sequence length="401" mass="43083">MKEFSDQANDRFGLNEREKAHQASIRALARDSLVPLCERADDGRVNRDLVSEMGRLGLLEYLFPKVEGDGYQGSSKALELCLIREALAYVSTECETAFALQGLGGYPILRYGARKVQDTWIPAITSGSAVAAFALSEAGAGSDAGSLALHAVPDGQGWRLTGEKTWISNAPEADVYTVFARTETGAGPRGITAFAVPGQRKGLSGTHIDLLAPHPIGSLVFEGVRVEEHEMLGEFNQGFQVAMRTLDLFRPSVGAFAIGMGQAGLEEAIKYSSTRMAFGNSLVSLQSVSHSLAKMAMNLEAARLLVYRAAIAYDMGLERSEVTKMSAMAKLYATEAAQDVIDHAVQICGARGLVRGHLLEHLLREVRATRIYEGASEVQLDIISRSLMSVVDSGATGIPSD</sequence>
<dbReference type="InterPro" id="IPR037069">
    <property type="entry name" value="AcylCoA_DH/ox_N_sf"/>
</dbReference>
<accession>A0A0D8FQM7</accession>
<reference evidence="10 11" key="1">
    <citation type="submission" date="2015-01" db="EMBL/GenBank/DDBJ databases">
        <title>Draft genome of the acidophilic iron oxidizer Ferrimicrobium acidiphilum strain T23.</title>
        <authorList>
            <person name="Poehlein A."/>
            <person name="Eisen S."/>
            <person name="Schloemann M."/>
            <person name="Johnson B.D."/>
            <person name="Daniel R."/>
            <person name="Muehling M."/>
        </authorList>
    </citation>
    <scope>NUCLEOTIDE SEQUENCE [LARGE SCALE GENOMIC DNA]</scope>
    <source>
        <strain evidence="10 11">T23</strain>
    </source>
</reference>
<dbReference type="eggNOG" id="COG1960">
    <property type="taxonomic scope" value="Bacteria"/>
</dbReference>
<dbReference type="GeneID" id="78373785"/>
<dbReference type="GO" id="GO:0003995">
    <property type="term" value="F:acyl-CoA dehydrogenase activity"/>
    <property type="evidence" value="ECO:0007669"/>
    <property type="project" value="InterPro"/>
</dbReference>
<dbReference type="Pfam" id="PF02770">
    <property type="entry name" value="Acyl-CoA_dh_M"/>
    <property type="match status" value="1"/>
</dbReference>
<dbReference type="STRING" id="1121877.FEAC_28170"/>
<keyword evidence="3 6" id="KW-0285">Flavoprotein</keyword>
<dbReference type="InterPro" id="IPR046373">
    <property type="entry name" value="Acyl-CoA_Oxase/DH_mid-dom_sf"/>
</dbReference>
<dbReference type="PANTHER" id="PTHR43884">
    <property type="entry name" value="ACYL-COA DEHYDROGENASE"/>
    <property type="match status" value="1"/>
</dbReference>
<evidence type="ECO:0000259" key="8">
    <source>
        <dbReference type="Pfam" id="PF02770"/>
    </source>
</evidence>
<keyword evidence="11" id="KW-1185">Reference proteome</keyword>
<organism evidence="10 11">
    <name type="scientific">Ferrimicrobium acidiphilum DSM 19497</name>
    <dbReference type="NCBI Taxonomy" id="1121877"/>
    <lineage>
        <taxon>Bacteria</taxon>
        <taxon>Bacillati</taxon>
        <taxon>Actinomycetota</taxon>
        <taxon>Acidimicrobiia</taxon>
        <taxon>Acidimicrobiales</taxon>
        <taxon>Acidimicrobiaceae</taxon>
        <taxon>Ferrimicrobium</taxon>
    </lineage>
</organism>
<evidence type="ECO:0000256" key="2">
    <source>
        <dbReference type="ARBA" id="ARBA00009347"/>
    </source>
</evidence>
<dbReference type="RefSeq" id="WP_035391810.1">
    <property type="nucleotide sequence ID" value="NZ_JXUW01000041.1"/>
</dbReference>
<dbReference type="Gene3D" id="2.40.110.10">
    <property type="entry name" value="Butyryl-CoA Dehydrogenase, subunit A, domain 2"/>
    <property type="match status" value="1"/>
</dbReference>
<evidence type="ECO:0000259" key="7">
    <source>
        <dbReference type="Pfam" id="PF00441"/>
    </source>
</evidence>
<protein>
    <submittedName>
        <fullName evidence="10">Acyl-CoA dehydrogenase</fullName>
        <ecNumber evidence="10">1.3.99.-</ecNumber>
    </submittedName>
</protein>
<dbReference type="SUPFAM" id="SSF47203">
    <property type="entry name" value="Acyl-CoA dehydrogenase C-terminal domain-like"/>
    <property type="match status" value="1"/>
</dbReference>
<dbReference type="InterPro" id="IPR036250">
    <property type="entry name" value="AcylCo_DH-like_C"/>
</dbReference>
<feature type="domain" description="Acyl-CoA oxidase/dehydrogenase middle" evidence="8">
    <location>
        <begin position="132"/>
        <end position="222"/>
    </location>
</feature>
<evidence type="ECO:0000256" key="4">
    <source>
        <dbReference type="ARBA" id="ARBA00022827"/>
    </source>
</evidence>
<dbReference type="Proteomes" id="UP000032336">
    <property type="component" value="Unassembled WGS sequence"/>
</dbReference>
<proteinExistence type="inferred from homology"/>
<dbReference type="InterPro" id="IPR009075">
    <property type="entry name" value="AcylCo_DH/oxidase_C"/>
</dbReference>
<dbReference type="AlphaFoldDB" id="A0A0D8FQM7"/>
<evidence type="ECO:0000259" key="9">
    <source>
        <dbReference type="Pfam" id="PF02771"/>
    </source>
</evidence>
<evidence type="ECO:0000256" key="3">
    <source>
        <dbReference type="ARBA" id="ARBA00022630"/>
    </source>
</evidence>
<evidence type="ECO:0000313" key="10">
    <source>
        <dbReference type="EMBL" id="KJE75441.1"/>
    </source>
</evidence>
<dbReference type="InterPro" id="IPR006091">
    <property type="entry name" value="Acyl-CoA_Oxase/DH_mid-dom"/>
</dbReference>
<dbReference type="OrthoDB" id="8876745at2"/>
<comment type="caution">
    <text evidence="10">The sequence shown here is derived from an EMBL/GenBank/DDBJ whole genome shotgun (WGS) entry which is preliminary data.</text>
</comment>
<keyword evidence="4 6" id="KW-0274">FAD</keyword>
<name>A0A0D8FQM7_9ACTN</name>
<dbReference type="Pfam" id="PF02771">
    <property type="entry name" value="Acyl-CoA_dh_N"/>
    <property type="match status" value="1"/>
</dbReference>
<keyword evidence="5 6" id="KW-0560">Oxidoreductase</keyword>
<dbReference type="EMBL" id="JXUW01000041">
    <property type="protein sequence ID" value="KJE75441.1"/>
    <property type="molecule type" value="Genomic_DNA"/>
</dbReference>
<feature type="domain" description="Acyl-CoA dehydrogenase/oxidase N-terminal" evidence="9">
    <location>
        <begin position="16"/>
        <end position="127"/>
    </location>
</feature>
<evidence type="ECO:0000256" key="5">
    <source>
        <dbReference type="ARBA" id="ARBA00023002"/>
    </source>
</evidence>
<dbReference type="PANTHER" id="PTHR43884:SF22">
    <property type="entry name" value="BLR3437 PROTEIN"/>
    <property type="match status" value="1"/>
</dbReference>
<evidence type="ECO:0000313" key="11">
    <source>
        <dbReference type="Proteomes" id="UP000032336"/>
    </source>
</evidence>
<feature type="domain" description="Acyl-CoA dehydrogenase/oxidase C-terminal" evidence="7">
    <location>
        <begin position="236"/>
        <end position="387"/>
    </location>
</feature>
<gene>
    <name evidence="10" type="primary">acdA6</name>
    <name evidence="10" type="ORF">FEAC_28170</name>
</gene>
<evidence type="ECO:0000256" key="1">
    <source>
        <dbReference type="ARBA" id="ARBA00001974"/>
    </source>
</evidence>
<dbReference type="FunFam" id="1.20.140.10:FF:000001">
    <property type="entry name" value="Acyl-CoA dehydrogenase"/>
    <property type="match status" value="1"/>
</dbReference>
<dbReference type="PROSITE" id="PS00072">
    <property type="entry name" value="ACYL_COA_DH_1"/>
    <property type="match status" value="1"/>
</dbReference>